<comment type="similarity">
    <text evidence="3">Belongs to the glycosyl hydrolase 51 family.</text>
</comment>
<dbReference type="EC" id="3.2.1.55" evidence="4"/>
<organism evidence="11 12">
    <name type="scientific">Zymoseptoria tritici (strain ST99CH_3D7)</name>
    <dbReference type="NCBI Taxonomy" id="1276538"/>
    <lineage>
        <taxon>Eukaryota</taxon>
        <taxon>Fungi</taxon>
        <taxon>Dikarya</taxon>
        <taxon>Ascomycota</taxon>
        <taxon>Pezizomycotina</taxon>
        <taxon>Dothideomycetes</taxon>
        <taxon>Dothideomycetidae</taxon>
        <taxon>Mycosphaerellales</taxon>
        <taxon>Mycosphaerellaceae</taxon>
        <taxon>Zymoseptoria</taxon>
    </lineage>
</organism>
<keyword evidence="5 9" id="KW-0732">Signal</keyword>
<evidence type="ECO:0000256" key="4">
    <source>
        <dbReference type="ARBA" id="ARBA00012670"/>
    </source>
</evidence>
<evidence type="ECO:0000256" key="7">
    <source>
        <dbReference type="ARBA" id="ARBA00023180"/>
    </source>
</evidence>
<dbReference type="AlphaFoldDB" id="A0A1X7S5J8"/>
<dbReference type="InterPro" id="IPR010720">
    <property type="entry name" value="Alpha-L-AF_C"/>
</dbReference>
<dbReference type="Proteomes" id="UP000215127">
    <property type="component" value="Chromosome 10"/>
</dbReference>
<accession>A0A1X7S5J8</accession>
<reference evidence="11 12" key="1">
    <citation type="submission" date="2016-06" db="EMBL/GenBank/DDBJ databases">
        <authorList>
            <person name="Kjaerup R.B."/>
            <person name="Dalgaard T.S."/>
            <person name="Juul-Madsen H.R."/>
        </authorList>
    </citation>
    <scope>NUCLEOTIDE SEQUENCE [LARGE SCALE GENOMIC DNA]</scope>
</reference>
<proteinExistence type="inferred from homology"/>
<dbReference type="InterPro" id="IPR051563">
    <property type="entry name" value="Glycosyl_Hydrolase_51"/>
</dbReference>
<gene>
    <name evidence="11" type="ORF">ZT3D7_G10064</name>
</gene>
<evidence type="ECO:0000256" key="1">
    <source>
        <dbReference type="ARBA" id="ARBA00001462"/>
    </source>
</evidence>
<feature type="signal peptide" evidence="9">
    <location>
        <begin position="1"/>
        <end position="20"/>
    </location>
</feature>
<dbReference type="GO" id="GO:0046556">
    <property type="term" value="F:alpha-L-arabinofuranosidase activity"/>
    <property type="evidence" value="ECO:0007669"/>
    <property type="project" value="UniProtKB-EC"/>
</dbReference>
<feature type="domain" description="Alpha-L-arabinofuranosidase C-terminal" evidence="10">
    <location>
        <begin position="496"/>
        <end position="668"/>
    </location>
</feature>
<dbReference type="Pfam" id="PF06964">
    <property type="entry name" value="Alpha-L-AF_C"/>
    <property type="match status" value="1"/>
</dbReference>
<dbReference type="SUPFAM" id="SSF51445">
    <property type="entry name" value="(Trans)glycosidases"/>
    <property type="match status" value="1"/>
</dbReference>
<comment type="catalytic activity">
    <reaction evidence="1">
        <text>Hydrolysis of terminal non-reducing alpha-L-arabinofuranoside residues in alpha-L-arabinosides.</text>
        <dbReference type="EC" id="3.2.1.55"/>
    </reaction>
</comment>
<dbReference type="Pfam" id="PF22848">
    <property type="entry name" value="ASD1_dom"/>
    <property type="match status" value="1"/>
</dbReference>
<dbReference type="InterPro" id="IPR055235">
    <property type="entry name" value="ASD1_cat"/>
</dbReference>
<evidence type="ECO:0000256" key="2">
    <source>
        <dbReference type="ARBA" id="ARBA00004834"/>
    </source>
</evidence>
<dbReference type="PANTHER" id="PTHR31776:SF0">
    <property type="entry name" value="ALPHA-L-ARABINOFURANOSIDASE 1"/>
    <property type="match status" value="1"/>
</dbReference>
<dbReference type="UniPathway" id="UPA00667"/>
<dbReference type="EMBL" id="LT853701">
    <property type="protein sequence ID" value="SMQ54909.1"/>
    <property type="molecule type" value="Genomic_DNA"/>
</dbReference>
<comment type="pathway">
    <text evidence="2">Glycan metabolism; L-arabinan degradation.</text>
</comment>
<evidence type="ECO:0000256" key="8">
    <source>
        <dbReference type="SAM" id="MobiDB-lite"/>
    </source>
</evidence>
<name>A0A1X7S5J8_ZYMT9</name>
<evidence type="ECO:0000313" key="11">
    <source>
        <dbReference type="EMBL" id="SMQ54909.1"/>
    </source>
</evidence>
<protein>
    <recommendedName>
        <fullName evidence="4">non-reducing end alpha-L-arabinofuranosidase</fullName>
        <ecNumber evidence="4">3.2.1.55</ecNumber>
    </recommendedName>
</protein>
<keyword evidence="7" id="KW-0325">Glycoprotein</keyword>
<dbReference type="InterPro" id="IPR017853">
    <property type="entry name" value="GH"/>
</dbReference>
<dbReference type="SMART" id="SM00813">
    <property type="entry name" value="Alpha-L-AF_C"/>
    <property type="match status" value="1"/>
</dbReference>
<dbReference type="STRING" id="1276538.A0A1X7S5J8"/>
<dbReference type="GO" id="GO:0031222">
    <property type="term" value="P:arabinan catabolic process"/>
    <property type="evidence" value="ECO:0007669"/>
    <property type="project" value="UniProtKB-UniPathway"/>
</dbReference>
<evidence type="ECO:0000256" key="6">
    <source>
        <dbReference type="ARBA" id="ARBA00022801"/>
    </source>
</evidence>
<dbReference type="PANTHER" id="PTHR31776">
    <property type="entry name" value="ALPHA-L-ARABINOFURANOSIDASE 1"/>
    <property type="match status" value="1"/>
</dbReference>
<keyword evidence="12" id="KW-1185">Reference proteome</keyword>
<dbReference type="Gene3D" id="3.20.20.80">
    <property type="entry name" value="Glycosidases"/>
    <property type="match status" value="1"/>
</dbReference>
<keyword evidence="6" id="KW-0378">Hydrolase</keyword>
<evidence type="ECO:0000256" key="3">
    <source>
        <dbReference type="ARBA" id="ARBA00007186"/>
    </source>
</evidence>
<feature type="compositionally biased region" description="Low complexity" evidence="8">
    <location>
        <begin position="107"/>
        <end position="116"/>
    </location>
</feature>
<evidence type="ECO:0000256" key="9">
    <source>
        <dbReference type="SAM" id="SignalP"/>
    </source>
</evidence>
<evidence type="ECO:0000313" key="12">
    <source>
        <dbReference type="Proteomes" id="UP000215127"/>
    </source>
</evidence>
<feature type="chain" id="PRO_5012101047" description="non-reducing end alpha-L-arabinofuranosidase" evidence="9">
    <location>
        <begin position="21"/>
        <end position="736"/>
    </location>
</feature>
<evidence type="ECO:0000256" key="5">
    <source>
        <dbReference type="ARBA" id="ARBA00022729"/>
    </source>
</evidence>
<sequence>MVQFKLSIFALAGSLASTFAVDIVVSSAPGNKTGSQGQIYGYGFLHEDINNSGDGGIYAELIRNRAFQSSERYPVSLDGYSALNGAHLSIQNLTDPLSDALPSSIRVSVSNSTSPPGYGPKGRPGRPGRHDHHGGEMIGFQNDGYWGMDVKCQPYTGSFWVRGEYHGNFVASLQSDLTDEVFGSVEVPSKSVNGEWVEHEFVLVPEKDAPSTNNTFAVTFDQRGTPDDFLDFNLISLFPPTYKGRKNGLRIDLAEALEEINPTYFRFPGGNMLEGNTNETYWDWKDSLGPLRNRPGFEGVWGYQQTHGLGLMEYLYWAEDMKMNSILGVWAGLALNGDITPEADLQYYIDDALDQIEFIRGPASSPWGARRAALGHPEPFVLQYVEIGNEDWLAGFPSGWDSYRAYRFPLFYAAITAAYPDIQVIASSATSDPEEGEPLTYPSSAIGDYHPYREPDELVEEFSRFDNDIGHIVGEVAAVHPNGGTAWDGGLQPLPWWQGTVGEAVSMIGYERNSDRIPGTFYAPVMRNTNRWQWAVTMLQNDAGSVTRSTSWYVWSLFAHHPISQTSAVEGDFGPVWYGAGVDEARGGAKVWKGAVYNTTDGVDVEVKVKFEGLKGGTNAALTVLTNLGEGGYAANDPATGVNVVGVNTTVLTADGEGTYVFDLPELSVAVLDTDAKDWHARACKLHLSKFQKPLQHNALRRSSVAKKDIARGLREGNADNAMCGLLWGPLLPITP</sequence>
<feature type="compositionally biased region" description="Basic residues" evidence="8">
    <location>
        <begin position="123"/>
        <end position="132"/>
    </location>
</feature>
<feature type="region of interest" description="Disordered" evidence="8">
    <location>
        <begin position="107"/>
        <end position="134"/>
    </location>
</feature>
<dbReference type="GO" id="GO:0046373">
    <property type="term" value="P:L-arabinose metabolic process"/>
    <property type="evidence" value="ECO:0007669"/>
    <property type="project" value="InterPro"/>
</dbReference>
<evidence type="ECO:0000259" key="10">
    <source>
        <dbReference type="SMART" id="SM00813"/>
    </source>
</evidence>